<dbReference type="PROSITE" id="PS50921">
    <property type="entry name" value="ANTAR"/>
    <property type="match status" value="1"/>
</dbReference>
<dbReference type="GO" id="GO:0003723">
    <property type="term" value="F:RNA binding"/>
    <property type="evidence" value="ECO:0007669"/>
    <property type="project" value="InterPro"/>
</dbReference>
<evidence type="ECO:0000313" key="2">
    <source>
        <dbReference type="EMBL" id="MBY6278323.1"/>
    </source>
</evidence>
<organism evidence="2 3">
    <name type="scientific">Symbiobacterium thermophilum</name>
    <dbReference type="NCBI Taxonomy" id="2734"/>
    <lineage>
        <taxon>Bacteria</taxon>
        <taxon>Bacillati</taxon>
        <taxon>Bacillota</taxon>
        <taxon>Clostridia</taxon>
        <taxon>Eubacteriales</taxon>
        <taxon>Symbiobacteriaceae</taxon>
        <taxon>Symbiobacterium</taxon>
    </lineage>
</organism>
<evidence type="ECO:0000313" key="3">
    <source>
        <dbReference type="Proteomes" id="UP000732377"/>
    </source>
</evidence>
<dbReference type="InterPro" id="IPR036388">
    <property type="entry name" value="WH-like_DNA-bd_sf"/>
</dbReference>
<evidence type="ECO:0000259" key="1">
    <source>
        <dbReference type="PROSITE" id="PS50921"/>
    </source>
</evidence>
<feature type="non-terminal residue" evidence="2">
    <location>
        <position position="1"/>
    </location>
</feature>
<protein>
    <recommendedName>
        <fullName evidence="1">ANTAR domain-containing protein</fullName>
    </recommendedName>
</protein>
<proteinExistence type="predicted"/>
<sequence>MEDLHISEAEAYRHLRSLSMNSRRPLGEVAEMVLQDRSLRSLSF</sequence>
<dbReference type="Gene3D" id="1.10.10.10">
    <property type="entry name" value="Winged helix-like DNA-binding domain superfamily/Winged helix DNA-binding domain"/>
    <property type="match status" value="1"/>
</dbReference>
<dbReference type="InterPro" id="IPR011006">
    <property type="entry name" value="CheY-like_superfamily"/>
</dbReference>
<comment type="caution">
    <text evidence="2">The sequence shown here is derived from an EMBL/GenBank/DDBJ whole genome shotgun (WGS) entry which is preliminary data.</text>
</comment>
<reference evidence="2" key="1">
    <citation type="submission" date="2017-11" db="EMBL/GenBank/DDBJ databases">
        <title>Three new genomes from thermophilic consortium.</title>
        <authorList>
            <person name="Quaggio R."/>
            <person name="Amgarten D."/>
            <person name="Setubal J.C."/>
        </authorList>
    </citation>
    <scope>NUCLEOTIDE SEQUENCE</scope>
    <source>
        <strain evidence="2">ZCTH01-B2</strain>
    </source>
</reference>
<name>A0A953IC88_SYMTR</name>
<dbReference type="SUPFAM" id="SSF52172">
    <property type="entry name" value="CheY-like"/>
    <property type="match status" value="1"/>
</dbReference>
<dbReference type="InterPro" id="IPR005561">
    <property type="entry name" value="ANTAR"/>
</dbReference>
<dbReference type="RefSeq" id="WP_420544321.1">
    <property type="nucleotide sequence ID" value="NZ_PIUK01000449.1"/>
</dbReference>
<feature type="domain" description="ANTAR" evidence="1">
    <location>
        <begin position="1"/>
        <end position="34"/>
    </location>
</feature>
<dbReference type="EMBL" id="PIUK01000449">
    <property type="protein sequence ID" value="MBY6278323.1"/>
    <property type="molecule type" value="Genomic_DNA"/>
</dbReference>
<accession>A0A953IC88</accession>
<dbReference type="AlphaFoldDB" id="A0A953IC88"/>
<dbReference type="Pfam" id="PF03861">
    <property type="entry name" value="ANTAR"/>
    <property type="match status" value="1"/>
</dbReference>
<dbReference type="Proteomes" id="UP000732377">
    <property type="component" value="Unassembled WGS sequence"/>
</dbReference>
<gene>
    <name evidence="2" type="ORF">CWE10_19590</name>
</gene>